<accession>A0A8T0TMS2</accession>
<dbReference type="EMBL" id="CM029043">
    <property type="protein sequence ID" value="KAG2610375.1"/>
    <property type="molecule type" value="Genomic_DNA"/>
</dbReference>
<evidence type="ECO:0000313" key="4">
    <source>
        <dbReference type="Proteomes" id="UP000823388"/>
    </source>
</evidence>
<dbReference type="AlphaFoldDB" id="A0A8T0TMS2"/>
<protein>
    <recommendedName>
        <fullName evidence="2">F-box domain-containing protein</fullName>
    </recommendedName>
</protein>
<dbReference type="PANTHER" id="PTHR32141">
    <property type="match status" value="1"/>
</dbReference>
<feature type="domain" description="F-box" evidence="2">
    <location>
        <begin position="61"/>
        <end position="97"/>
    </location>
</feature>
<dbReference type="Pfam" id="PF00646">
    <property type="entry name" value="F-box"/>
    <property type="match status" value="1"/>
</dbReference>
<dbReference type="PROSITE" id="PS50181">
    <property type="entry name" value="FBOX"/>
    <property type="match status" value="1"/>
</dbReference>
<organism evidence="3 4">
    <name type="scientific">Panicum virgatum</name>
    <name type="common">Blackwell switchgrass</name>
    <dbReference type="NCBI Taxonomy" id="38727"/>
    <lineage>
        <taxon>Eukaryota</taxon>
        <taxon>Viridiplantae</taxon>
        <taxon>Streptophyta</taxon>
        <taxon>Embryophyta</taxon>
        <taxon>Tracheophyta</taxon>
        <taxon>Spermatophyta</taxon>
        <taxon>Magnoliopsida</taxon>
        <taxon>Liliopsida</taxon>
        <taxon>Poales</taxon>
        <taxon>Poaceae</taxon>
        <taxon>PACMAD clade</taxon>
        <taxon>Panicoideae</taxon>
        <taxon>Panicodae</taxon>
        <taxon>Paniceae</taxon>
        <taxon>Panicinae</taxon>
        <taxon>Panicum</taxon>
        <taxon>Panicum sect. Hiantes</taxon>
    </lineage>
</organism>
<dbReference type="InterPro" id="IPR032675">
    <property type="entry name" value="LRR_dom_sf"/>
</dbReference>
<evidence type="ECO:0000256" key="1">
    <source>
        <dbReference type="SAM" id="MobiDB-lite"/>
    </source>
</evidence>
<evidence type="ECO:0000313" key="3">
    <source>
        <dbReference type="EMBL" id="KAG2610375.1"/>
    </source>
</evidence>
<sequence>METEALAPPSKTWRMEAPERQASEEILTHELQPAAADAPQSERTSRGQEPTHVSRGEGDGVDRISSLPDAVLGEIISLLPTKDAVRTQSLASRWRHLWLSAPFNLDHTSLPADEQVQVRIISRILAAHPGPARRFSVPPSLARRRLATVDAWLRCPALDSLQELEVVDEAPGGRYLWGEPPPLPAATFRFSATLRVVTFCRFDLAGIAETLHFPQLKQLGLERLDISDTALNSIIAGCPILEDLLIDNCIGFSYIRINSPSLRSIAMSCVNLIIEDAPSLQRLLNLDAHGALLVSVISASKLETLGCLSDHCPVSKLVFGTTVIQKLRADCFTTVASSVKILAISIINLSLDMVIGLMRCFPCLEKLYIKSYGAKDKNLWRRKHRNLARCLDIRLKTIVLKNYQGMMSQVNFATFFVSNARMLEFMRFEVRIGNDNKMFIAEQHRKLQLEKRASRNAQFCFTSRDRVSPY</sequence>
<dbReference type="SUPFAM" id="SSF81383">
    <property type="entry name" value="F-box domain"/>
    <property type="match status" value="1"/>
</dbReference>
<dbReference type="Gene3D" id="3.80.10.10">
    <property type="entry name" value="Ribonuclease Inhibitor"/>
    <property type="match status" value="1"/>
</dbReference>
<dbReference type="InterPro" id="IPR055411">
    <property type="entry name" value="LRR_FXL15/At3g58940/PEG3-like"/>
</dbReference>
<dbReference type="OrthoDB" id="1939276at2759"/>
<feature type="compositionally biased region" description="Basic and acidic residues" evidence="1">
    <location>
        <begin position="13"/>
        <end position="28"/>
    </location>
</feature>
<dbReference type="InterPro" id="IPR036047">
    <property type="entry name" value="F-box-like_dom_sf"/>
</dbReference>
<proteinExistence type="predicted"/>
<name>A0A8T0TMS2_PANVG</name>
<dbReference type="InterPro" id="IPR006566">
    <property type="entry name" value="FBD"/>
</dbReference>
<dbReference type="InterPro" id="IPR001810">
    <property type="entry name" value="F-box_dom"/>
</dbReference>
<keyword evidence="4" id="KW-1185">Reference proteome</keyword>
<reference evidence="3" key="1">
    <citation type="submission" date="2020-05" db="EMBL/GenBank/DDBJ databases">
        <title>WGS assembly of Panicum virgatum.</title>
        <authorList>
            <person name="Lovell J.T."/>
            <person name="Jenkins J."/>
            <person name="Shu S."/>
            <person name="Juenger T.E."/>
            <person name="Schmutz J."/>
        </authorList>
    </citation>
    <scope>NUCLEOTIDE SEQUENCE</scope>
    <source>
        <strain evidence="3">AP13</strain>
    </source>
</reference>
<dbReference type="Pfam" id="PF08387">
    <property type="entry name" value="FBD"/>
    <property type="match status" value="1"/>
</dbReference>
<dbReference type="Pfam" id="PF24758">
    <property type="entry name" value="LRR_At5g56370"/>
    <property type="match status" value="1"/>
</dbReference>
<gene>
    <name evidence="3" type="ORF">PVAP13_4KG188800</name>
</gene>
<dbReference type="Proteomes" id="UP000823388">
    <property type="component" value="Chromosome 4K"/>
</dbReference>
<feature type="region of interest" description="Disordered" evidence="1">
    <location>
        <begin position="1"/>
        <end position="64"/>
    </location>
</feature>
<feature type="compositionally biased region" description="Basic and acidic residues" evidence="1">
    <location>
        <begin position="52"/>
        <end position="62"/>
    </location>
</feature>
<dbReference type="InterPro" id="IPR055302">
    <property type="entry name" value="F-box_dom-containing"/>
</dbReference>
<dbReference type="CDD" id="cd22160">
    <property type="entry name" value="F-box_AtFBL13-like"/>
    <property type="match status" value="1"/>
</dbReference>
<dbReference type="SUPFAM" id="SSF52047">
    <property type="entry name" value="RNI-like"/>
    <property type="match status" value="1"/>
</dbReference>
<dbReference type="PANTHER" id="PTHR32141:SF179">
    <property type="entry name" value="F-BOX DOMAIN-CONTAINING PROTEIN"/>
    <property type="match status" value="1"/>
</dbReference>
<evidence type="ECO:0000259" key="2">
    <source>
        <dbReference type="PROSITE" id="PS50181"/>
    </source>
</evidence>
<dbReference type="InterPro" id="IPR053781">
    <property type="entry name" value="F-box_AtFBL13-like"/>
</dbReference>
<comment type="caution">
    <text evidence="3">The sequence shown here is derived from an EMBL/GenBank/DDBJ whole genome shotgun (WGS) entry which is preliminary data.</text>
</comment>